<name>A0AAQ0LV68_STAXY</name>
<dbReference type="RefSeq" id="WP_119555666.1">
    <property type="nucleotide sequence ID" value="NZ_QXUI01000015.1"/>
</dbReference>
<accession>A0AAQ0LV68</accession>
<proteinExistence type="predicted"/>
<evidence type="ECO:0000313" key="1">
    <source>
        <dbReference type="EMBL" id="RIM90661.1"/>
    </source>
</evidence>
<dbReference type="Proteomes" id="UP000285579">
    <property type="component" value="Unassembled WGS sequence"/>
</dbReference>
<dbReference type="AlphaFoldDB" id="A0AAQ0LV68"/>
<reference evidence="1 2" key="1">
    <citation type="journal article" date="2016" name="Front. Microbiol.">
        <title>Comprehensive Phylogenetic Analysis of Bovine Non-aureus Staphylococci Species Based on Whole-Genome Sequencing.</title>
        <authorList>
            <person name="Naushad S."/>
            <person name="Barkema H.W."/>
            <person name="Luby C."/>
            <person name="Condas L.A."/>
            <person name="Nobrega D.B."/>
            <person name="Carson D.A."/>
            <person name="De Buck J."/>
        </authorList>
    </citation>
    <scope>NUCLEOTIDE SEQUENCE [LARGE SCALE GENOMIC DNA]</scope>
    <source>
        <strain evidence="1 2">SNUC 1349</strain>
    </source>
</reference>
<protein>
    <submittedName>
        <fullName evidence="1">Uncharacterized protein</fullName>
    </submittedName>
</protein>
<evidence type="ECO:0000313" key="2">
    <source>
        <dbReference type="Proteomes" id="UP000285579"/>
    </source>
</evidence>
<organism evidence="1 2">
    <name type="scientific">Staphylococcus xylosus</name>
    <dbReference type="NCBI Taxonomy" id="1288"/>
    <lineage>
        <taxon>Bacteria</taxon>
        <taxon>Bacillati</taxon>
        <taxon>Bacillota</taxon>
        <taxon>Bacilli</taxon>
        <taxon>Bacillales</taxon>
        <taxon>Staphylococcaceae</taxon>
        <taxon>Staphylococcus</taxon>
    </lineage>
</organism>
<sequence length="146" mass="17135">MFELSKKNKGQLKQNNELSESNFKAFDLLAQRISENVVHIENEFQKAIDKKTSINKSAFSVYVSNLINLKNLLDYELLRYGSTEIESEMEVYRTLEELVEDCRMLITNNTFDLDETYFSLKINITQSISNSEIKRFILNRLFNSNE</sequence>
<gene>
    <name evidence="1" type="ORF">BU104_13640</name>
</gene>
<comment type="caution">
    <text evidence="1">The sequence shown here is derived from an EMBL/GenBank/DDBJ whole genome shotgun (WGS) entry which is preliminary data.</text>
</comment>
<dbReference type="EMBL" id="QXUI01000015">
    <property type="protein sequence ID" value="RIM90661.1"/>
    <property type="molecule type" value="Genomic_DNA"/>
</dbReference>